<dbReference type="EMBL" id="CYSR01000009">
    <property type="protein sequence ID" value="CUH98631.1"/>
    <property type="molecule type" value="Genomic_DNA"/>
</dbReference>
<evidence type="ECO:0000313" key="4">
    <source>
        <dbReference type="EMBL" id="CUH98631.1"/>
    </source>
</evidence>
<keyword evidence="1 2" id="KW-0238">DNA-binding</keyword>
<dbReference type="Proteomes" id="UP000051326">
    <property type="component" value="Unassembled WGS sequence"/>
</dbReference>
<evidence type="ECO:0000259" key="3">
    <source>
        <dbReference type="PROSITE" id="PS50977"/>
    </source>
</evidence>
<dbReference type="Gene3D" id="1.10.10.60">
    <property type="entry name" value="Homeodomain-like"/>
    <property type="match status" value="1"/>
</dbReference>
<reference evidence="4 5" key="1">
    <citation type="submission" date="2015-09" db="EMBL/GenBank/DDBJ databases">
        <authorList>
            <consortium name="Swine Surveillance"/>
        </authorList>
    </citation>
    <scope>NUCLEOTIDE SEQUENCE [LARGE SCALE GENOMIC DNA]</scope>
    <source>
        <strain evidence="4 5">CECT 8399</strain>
    </source>
</reference>
<dbReference type="InterPro" id="IPR009057">
    <property type="entry name" value="Homeodomain-like_sf"/>
</dbReference>
<dbReference type="PANTHER" id="PTHR30055">
    <property type="entry name" value="HTH-TYPE TRANSCRIPTIONAL REGULATOR RUTR"/>
    <property type="match status" value="1"/>
</dbReference>
<dbReference type="InterPro" id="IPR001647">
    <property type="entry name" value="HTH_TetR"/>
</dbReference>
<name>A0A0P1H743_9RHOB</name>
<dbReference type="InterPro" id="IPR050109">
    <property type="entry name" value="HTH-type_TetR-like_transc_reg"/>
</dbReference>
<dbReference type="STRING" id="1396826.PHA8399_00745"/>
<dbReference type="InterPro" id="IPR036271">
    <property type="entry name" value="Tet_transcr_reg_TetR-rel_C_sf"/>
</dbReference>
<dbReference type="SUPFAM" id="SSF46689">
    <property type="entry name" value="Homeodomain-like"/>
    <property type="match status" value="1"/>
</dbReference>
<dbReference type="RefSeq" id="WP_058284837.1">
    <property type="nucleotide sequence ID" value="NZ_CP041156.1"/>
</dbReference>
<feature type="domain" description="HTH tetR-type" evidence="3">
    <location>
        <begin position="15"/>
        <end position="75"/>
    </location>
</feature>
<organism evidence="4 5">
    <name type="scientific">Leisingera aquaemixtae</name>
    <dbReference type="NCBI Taxonomy" id="1396826"/>
    <lineage>
        <taxon>Bacteria</taxon>
        <taxon>Pseudomonadati</taxon>
        <taxon>Pseudomonadota</taxon>
        <taxon>Alphaproteobacteria</taxon>
        <taxon>Rhodobacterales</taxon>
        <taxon>Roseobacteraceae</taxon>
        <taxon>Leisingera</taxon>
    </lineage>
</organism>
<dbReference type="GO" id="GO:0003700">
    <property type="term" value="F:DNA-binding transcription factor activity"/>
    <property type="evidence" value="ECO:0007669"/>
    <property type="project" value="TreeGrafter"/>
</dbReference>
<evidence type="ECO:0000256" key="2">
    <source>
        <dbReference type="PROSITE-ProRule" id="PRU00335"/>
    </source>
</evidence>
<evidence type="ECO:0000256" key="1">
    <source>
        <dbReference type="ARBA" id="ARBA00023125"/>
    </source>
</evidence>
<accession>A0A0P1H743</accession>
<dbReference type="PROSITE" id="PS50977">
    <property type="entry name" value="HTH_TETR_2"/>
    <property type="match status" value="1"/>
</dbReference>
<dbReference type="Pfam" id="PF00440">
    <property type="entry name" value="TetR_N"/>
    <property type="match status" value="1"/>
</dbReference>
<dbReference type="SUPFAM" id="SSF48498">
    <property type="entry name" value="Tetracyclin repressor-like, C-terminal domain"/>
    <property type="match status" value="1"/>
</dbReference>
<dbReference type="PANTHER" id="PTHR30055:SF196">
    <property type="entry name" value="HTH-TYPE TRANSCRIPTIONAL REGULATOR RUTR"/>
    <property type="match status" value="1"/>
</dbReference>
<dbReference type="GO" id="GO:0045892">
    <property type="term" value="P:negative regulation of DNA-templated transcription"/>
    <property type="evidence" value="ECO:0007669"/>
    <property type="project" value="InterPro"/>
</dbReference>
<proteinExistence type="predicted"/>
<dbReference type="GO" id="GO:0000976">
    <property type="term" value="F:transcription cis-regulatory region binding"/>
    <property type="evidence" value="ECO:0007669"/>
    <property type="project" value="TreeGrafter"/>
</dbReference>
<dbReference type="AlphaFoldDB" id="A0A0P1H743"/>
<dbReference type="Pfam" id="PF08362">
    <property type="entry name" value="TetR_C_3"/>
    <property type="match status" value="1"/>
</dbReference>
<dbReference type="PRINTS" id="PR00455">
    <property type="entry name" value="HTHTETR"/>
</dbReference>
<dbReference type="InterPro" id="IPR013573">
    <property type="entry name" value="Tscrpt_reg_YcdC_C"/>
</dbReference>
<protein>
    <submittedName>
        <fullName evidence="4">Rut operon repressor</fullName>
    </submittedName>
</protein>
<feature type="DNA-binding region" description="H-T-H motif" evidence="2">
    <location>
        <begin position="38"/>
        <end position="57"/>
    </location>
</feature>
<evidence type="ECO:0000313" key="5">
    <source>
        <dbReference type="Proteomes" id="UP000051326"/>
    </source>
</evidence>
<sequence>MARMAAEKPKTRIQRKKTEQILAAALEVFAQHGSSGASINLIAKNAGLTTPNLLYYFESKDAIRQELLARTLQLWMAPLNMLSQHGDPIDEICQYIRRKLEISRNFPKESKFFANEILSGLPQSRSEIFGPLKELYNTKITVLEDWMREGRIATVDPHHLLFSIWATTQHYADFDVQIEEIAPAKAVDRYAEAELFLLEMYKKLLTVQPG</sequence>
<dbReference type="Gene3D" id="1.10.357.10">
    <property type="entry name" value="Tetracycline Repressor, domain 2"/>
    <property type="match status" value="1"/>
</dbReference>
<gene>
    <name evidence="4" type="primary">rutR_1</name>
    <name evidence="4" type="ORF">PHA8399_00745</name>
</gene>